<evidence type="ECO:0000256" key="15">
    <source>
        <dbReference type="SAM" id="MobiDB-lite"/>
    </source>
</evidence>
<reference evidence="17 18" key="1">
    <citation type="journal article" date="2010" name="Nature">
        <title>The Ectocarpus genome and the independent evolution of multicellularity in brown algae.</title>
        <authorList>
            <person name="Cock J.M."/>
            <person name="Sterck L."/>
            <person name="Rouze P."/>
            <person name="Scornet D."/>
            <person name="Allen A.E."/>
            <person name="Amoutzias G."/>
            <person name="Anthouard V."/>
            <person name="Artiguenave F."/>
            <person name="Aury J.M."/>
            <person name="Badger J.H."/>
            <person name="Beszteri B."/>
            <person name="Billiau K."/>
            <person name="Bonnet E."/>
            <person name="Bothwell J.H."/>
            <person name="Bowler C."/>
            <person name="Boyen C."/>
            <person name="Brownlee C."/>
            <person name="Carrano C.J."/>
            <person name="Charrier B."/>
            <person name="Cho G.Y."/>
            <person name="Coelho S.M."/>
            <person name="Collen J."/>
            <person name="Corre E."/>
            <person name="Da Silva C."/>
            <person name="Delage L."/>
            <person name="Delaroque N."/>
            <person name="Dittami S.M."/>
            <person name="Doulbeau S."/>
            <person name="Elias M."/>
            <person name="Farnham G."/>
            <person name="Gachon C.M."/>
            <person name="Gschloessl B."/>
            <person name="Heesch S."/>
            <person name="Jabbari K."/>
            <person name="Jubin C."/>
            <person name="Kawai H."/>
            <person name="Kimura K."/>
            <person name="Kloareg B."/>
            <person name="Kupper F.C."/>
            <person name="Lang D."/>
            <person name="Le Bail A."/>
            <person name="Leblanc C."/>
            <person name="Lerouge P."/>
            <person name="Lohr M."/>
            <person name="Lopez P.J."/>
            <person name="Martens C."/>
            <person name="Maumus F."/>
            <person name="Michel G."/>
            <person name="Miranda-Saavedra D."/>
            <person name="Morales J."/>
            <person name="Moreau H."/>
            <person name="Motomura T."/>
            <person name="Nagasato C."/>
            <person name="Napoli C.A."/>
            <person name="Nelson D.R."/>
            <person name="Nyvall-Collen P."/>
            <person name="Peters A.F."/>
            <person name="Pommier C."/>
            <person name="Potin P."/>
            <person name="Poulain J."/>
            <person name="Quesneville H."/>
            <person name="Read B."/>
            <person name="Rensing S.A."/>
            <person name="Ritter A."/>
            <person name="Rousvoal S."/>
            <person name="Samanta M."/>
            <person name="Samson G."/>
            <person name="Schroeder D.C."/>
            <person name="Segurens B."/>
            <person name="Strittmatter M."/>
            <person name="Tonon T."/>
            <person name="Tregear J.W."/>
            <person name="Valentin K."/>
            <person name="von Dassow P."/>
            <person name="Yamagishi T."/>
            <person name="Van de Peer Y."/>
            <person name="Wincker P."/>
        </authorList>
    </citation>
    <scope>NUCLEOTIDE SEQUENCE [LARGE SCALE GENOMIC DNA]</scope>
    <source>
        <strain evidence="18">Ec32 / CCAP1310/4</strain>
    </source>
</reference>
<evidence type="ECO:0000259" key="16">
    <source>
        <dbReference type="PROSITE" id="PS51722"/>
    </source>
</evidence>
<dbReference type="Pfam" id="PF11987">
    <property type="entry name" value="IF-2"/>
    <property type="match status" value="1"/>
</dbReference>
<feature type="domain" description="Tr-type G" evidence="16">
    <location>
        <begin position="450"/>
        <end position="658"/>
    </location>
</feature>
<dbReference type="FunFam" id="3.40.50.300:FF:000112">
    <property type="entry name" value="Eukaryotic translation initiation factor 5B"/>
    <property type="match status" value="1"/>
</dbReference>
<dbReference type="OrthoDB" id="4928at2759"/>
<feature type="compositionally biased region" description="Basic and acidic residues" evidence="15">
    <location>
        <begin position="140"/>
        <end position="151"/>
    </location>
</feature>
<keyword evidence="10" id="KW-0378">Hydrolase</keyword>
<dbReference type="FunFam" id="3.40.50.10050:FF:000002">
    <property type="entry name" value="Eukaryotic translation initiation factor 5B"/>
    <property type="match status" value="1"/>
</dbReference>
<evidence type="ECO:0000256" key="7">
    <source>
        <dbReference type="ARBA" id="ARBA00022540"/>
    </source>
</evidence>
<dbReference type="PANTHER" id="PTHR43381:SF4">
    <property type="entry name" value="EUKARYOTIC TRANSLATION INITIATION FACTOR 5B"/>
    <property type="match status" value="1"/>
</dbReference>
<evidence type="ECO:0000256" key="2">
    <source>
        <dbReference type="ARBA" id="ARBA00004496"/>
    </source>
</evidence>
<dbReference type="InterPro" id="IPR009000">
    <property type="entry name" value="Transl_B-barrel_sf"/>
</dbReference>
<dbReference type="Gene3D" id="2.40.30.10">
    <property type="entry name" value="Translation factors"/>
    <property type="match status" value="2"/>
</dbReference>
<dbReference type="SUPFAM" id="SSF52156">
    <property type="entry name" value="Initiation factor IF2/eIF5b, domain 3"/>
    <property type="match status" value="1"/>
</dbReference>
<dbReference type="PANTHER" id="PTHR43381">
    <property type="entry name" value="TRANSLATION INITIATION FACTOR IF-2-RELATED"/>
    <property type="match status" value="1"/>
</dbReference>
<sequence length="1036" mass="113090">MSSDSDSYSDSEPPPAAAAAAPAVEVVAAPVKTVAKGKGKGGKKGKGKGKGGGGGGGGGDDADDLDALMAEIEGGGPASKTKSTPKEAETAADAGPAVAPMEDPAAAAAAFLAQMGAGAGAGEESKSKKKKKKKKGGGGGDKKEDDEDKKPKQSAAGKLLAERMARQREEEERIRKIEEEEARLIAEEEAKEEAARKAVEEEKARKRAKAKEKLDRKKKEGTYKTKKQKEQEARAEAAKAAMLAAGLEVPSVPTDGATAGGGKKSKIVYGKRKPANKSKQAAPAPAPTVEDKPPPPPTPPASDTKAEEEEKKSKEKEEEEKVKAAEEEEEAGADAADDWEDAVDDWDSADVTELLGNITVKDGSSSNKFDDEEEDLIEKDKRDEMERLKQQGIRQQKLEAIRKEEEERHRKEEAERQRQILQAEMLKDEARRKRLEREKSAREARNADSLRSPIVCIMGHVDTGKTKLLDKIRQTSVQEGEAGGITQQIGATFFSKETLCEKVEELNQTMKVDVKLPGMLIIDTPGHESFTNLRSRGSSLCDIAILVVDLMHGLEPQTIESLNLLRSKRTPFVIALNKIDRCYAWKSTPDGPARLSLDKQESGTTAEFEDRKGLNTELYWKNDDPTHTVSMVPTSAITGEGIPDLLLWLVRLTQERLTEKIMFMPDLLECTVLEVKAIDGLGMTIDVIIVNGRLKEGDAIVVCTLDGPVVTNIRALLTPPPNRELRIKSEYVHHKAISGAIGVKICATGIEKAVAGTPIMVVGPDDDEEDIKEEVMRDFTDLMKMDLEPKGVMVQASTLGALEALMQFLRKECDPPIPVFAVGIGAVFKKDVMRASIMNEKGTPEYATILAFDVKIDSDARRYADENGVRIFTADIIYHLFDQFTAHMDRLMEQRRQDAKNLAVFPCIVKIMKEHVFNMKDPIIVGMEVIEGNLRVGTPLCIPAMGGMEIGRVTSIEQNHREVDKMGKGSSGAVRVDDAHGGSTLTYGRQFSADSGSLYSSITRETINALKAHFREQLTKDDLRLLVQLKKVFNIP</sequence>
<evidence type="ECO:0000256" key="1">
    <source>
        <dbReference type="ARBA" id="ARBA00004229"/>
    </source>
</evidence>
<comment type="subcellular location">
    <subcellularLocation>
        <location evidence="2">Cytoplasm</location>
    </subcellularLocation>
    <subcellularLocation>
        <location evidence="1">Plastid</location>
        <location evidence="1">Chloroplast</location>
    </subcellularLocation>
</comment>
<dbReference type="InParanoid" id="D8LKY1"/>
<dbReference type="Pfam" id="PF14578">
    <property type="entry name" value="GTP_EFTU_D4"/>
    <property type="match status" value="1"/>
</dbReference>
<dbReference type="NCBIfam" id="TIGR00231">
    <property type="entry name" value="small_GTP"/>
    <property type="match status" value="1"/>
</dbReference>
<dbReference type="STRING" id="2880.D8LKY1"/>
<dbReference type="GO" id="GO:0046872">
    <property type="term" value="F:metal ion binding"/>
    <property type="evidence" value="ECO:0007669"/>
    <property type="project" value="UniProtKB-KW"/>
</dbReference>
<keyword evidence="12" id="KW-0342">GTP-binding</keyword>
<dbReference type="SUPFAM" id="SSF52540">
    <property type="entry name" value="P-loop containing nucleoside triphosphate hydrolases"/>
    <property type="match status" value="1"/>
</dbReference>
<evidence type="ECO:0000256" key="6">
    <source>
        <dbReference type="ARBA" id="ARBA00022490"/>
    </source>
</evidence>
<dbReference type="NCBIfam" id="NF003078">
    <property type="entry name" value="PRK04004.1"/>
    <property type="match status" value="1"/>
</dbReference>
<feature type="region of interest" description="Disordered" evidence="15">
    <location>
        <begin position="1"/>
        <end position="100"/>
    </location>
</feature>
<evidence type="ECO:0000256" key="4">
    <source>
        <dbReference type="ARBA" id="ARBA00011986"/>
    </source>
</evidence>
<dbReference type="PROSITE" id="PS51722">
    <property type="entry name" value="G_TR_2"/>
    <property type="match status" value="1"/>
</dbReference>
<keyword evidence="6" id="KW-0963">Cytoplasm</keyword>
<dbReference type="eggNOG" id="KOG1144">
    <property type="taxonomic scope" value="Eukaryota"/>
</dbReference>
<dbReference type="FunCoup" id="D8LKY1">
    <property type="interactions" value="348"/>
</dbReference>
<dbReference type="CDD" id="cd03703">
    <property type="entry name" value="aeIF5B_II"/>
    <property type="match status" value="1"/>
</dbReference>
<evidence type="ECO:0000256" key="11">
    <source>
        <dbReference type="ARBA" id="ARBA00022917"/>
    </source>
</evidence>
<dbReference type="InterPro" id="IPR029459">
    <property type="entry name" value="EFTU-type"/>
</dbReference>
<keyword evidence="7 17" id="KW-0396">Initiation factor</keyword>
<accession>D8LKY1</accession>
<feature type="compositionally biased region" description="Low complexity" evidence="15">
    <location>
        <begin position="1"/>
        <end position="34"/>
    </location>
</feature>
<dbReference type="InterPro" id="IPR036925">
    <property type="entry name" value="TIF_IF2_dom3_sf"/>
</dbReference>
<evidence type="ECO:0000313" key="17">
    <source>
        <dbReference type="EMBL" id="CBN80114.1"/>
    </source>
</evidence>
<feature type="compositionally biased region" description="Basic and acidic residues" evidence="15">
    <location>
        <begin position="304"/>
        <end position="325"/>
    </location>
</feature>
<dbReference type="InterPro" id="IPR023115">
    <property type="entry name" value="TIF_IF2_dom3"/>
</dbReference>
<keyword evidence="11" id="KW-0648">Protein biosynthesis</keyword>
<dbReference type="Gene3D" id="3.40.50.300">
    <property type="entry name" value="P-loop containing nucleotide triphosphate hydrolases"/>
    <property type="match status" value="1"/>
</dbReference>
<feature type="compositionally biased region" description="Basic residues" evidence="15">
    <location>
        <begin position="127"/>
        <end position="136"/>
    </location>
</feature>
<proteinExistence type="inferred from homology"/>
<feature type="compositionally biased region" description="Basic residues" evidence="15">
    <location>
        <begin position="263"/>
        <end position="276"/>
    </location>
</feature>
<evidence type="ECO:0000256" key="14">
    <source>
        <dbReference type="SAM" id="Coils"/>
    </source>
</evidence>
<evidence type="ECO:0000256" key="13">
    <source>
        <dbReference type="ARBA" id="ARBA00032478"/>
    </source>
</evidence>
<name>D8LKY1_ECTSI</name>
<dbReference type="InterPro" id="IPR015760">
    <property type="entry name" value="TIF_IF2"/>
</dbReference>
<dbReference type="Gene3D" id="3.40.50.10050">
    <property type="entry name" value="Translation initiation factor IF- 2, domain 3"/>
    <property type="match status" value="1"/>
</dbReference>
<dbReference type="GO" id="GO:0005525">
    <property type="term" value="F:GTP binding"/>
    <property type="evidence" value="ECO:0007669"/>
    <property type="project" value="UniProtKB-KW"/>
</dbReference>
<dbReference type="SUPFAM" id="SSF50447">
    <property type="entry name" value="Translation proteins"/>
    <property type="match status" value="1"/>
</dbReference>
<feature type="region of interest" description="Disordered" evidence="15">
    <location>
        <begin position="117"/>
        <end position="382"/>
    </location>
</feature>
<feature type="coiled-coil region" evidence="14">
    <location>
        <begin position="394"/>
        <end position="443"/>
    </location>
</feature>
<feature type="compositionally biased region" description="Acidic residues" evidence="15">
    <location>
        <begin position="326"/>
        <end position="350"/>
    </location>
</feature>
<keyword evidence="8" id="KW-0479">Metal-binding</keyword>
<evidence type="ECO:0000256" key="12">
    <source>
        <dbReference type="ARBA" id="ARBA00023134"/>
    </source>
</evidence>
<dbReference type="GO" id="GO:0003924">
    <property type="term" value="F:GTPase activity"/>
    <property type="evidence" value="ECO:0007669"/>
    <property type="project" value="InterPro"/>
</dbReference>
<evidence type="ECO:0000256" key="8">
    <source>
        <dbReference type="ARBA" id="ARBA00022723"/>
    </source>
</evidence>
<dbReference type="GO" id="GO:0005739">
    <property type="term" value="C:mitochondrion"/>
    <property type="evidence" value="ECO:0007669"/>
    <property type="project" value="TreeGrafter"/>
</dbReference>
<dbReference type="InterPro" id="IPR005225">
    <property type="entry name" value="Small_GTP-bd"/>
</dbReference>
<dbReference type="EC" id="3.6.5.3" evidence="4"/>
<dbReference type="FunFam" id="2.40.30.10:FF:000013">
    <property type="entry name" value="eukaryotic translation initiation factor 5B"/>
    <property type="match status" value="1"/>
</dbReference>
<dbReference type="InterPro" id="IPR027417">
    <property type="entry name" value="P-loop_NTPase"/>
</dbReference>
<dbReference type="Pfam" id="PF00009">
    <property type="entry name" value="GTP_EFTU"/>
    <property type="match status" value="1"/>
</dbReference>
<keyword evidence="9" id="KW-0547">Nucleotide-binding</keyword>
<dbReference type="GO" id="GO:0003743">
    <property type="term" value="F:translation initiation factor activity"/>
    <property type="evidence" value="ECO:0007669"/>
    <property type="project" value="UniProtKB-KW"/>
</dbReference>
<dbReference type="InterPro" id="IPR000795">
    <property type="entry name" value="T_Tr_GTP-bd_dom"/>
</dbReference>
<evidence type="ECO:0000313" key="18">
    <source>
        <dbReference type="Proteomes" id="UP000002630"/>
    </source>
</evidence>
<keyword evidence="14" id="KW-0175">Coiled coil</keyword>
<feature type="compositionally biased region" description="Basic and acidic residues" evidence="15">
    <location>
        <begin position="211"/>
        <end position="237"/>
    </location>
</feature>
<feature type="compositionally biased region" description="Low complexity" evidence="15">
    <location>
        <begin position="238"/>
        <end position="248"/>
    </location>
</feature>
<dbReference type="PRINTS" id="PR00315">
    <property type="entry name" value="ELONGATNFCT"/>
</dbReference>
<dbReference type="AlphaFoldDB" id="D8LKY1"/>
<gene>
    <name evidence="17" type="primary">EIF5B</name>
    <name evidence="17" type="ORF">Esi_0031_0121</name>
</gene>
<evidence type="ECO:0000256" key="5">
    <source>
        <dbReference type="ARBA" id="ARBA00013824"/>
    </source>
</evidence>
<feature type="compositionally biased region" description="Gly residues" evidence="15">
    <location>
        <begin position="50"/>
        <end position="59"/>
    </location>
</feature>
<evidence type="ECO:0000256" key="10">
    <source>
        <dbReference type="ARBA" id="ARBA00022801"/>
    </source>
</evidence>
<feature type="compositionally biased region" description="Basic residues" evidence="15">
    <location>
        <begin position="35"/>
        <end position="49"/>
    </location>
</feature>
<evidence type="ECO:0000256" key="9">
    <source>
        <dbReference type="ARBA" id="ARBA00022741"/>
    </source>
</evidence>
<keyword evidence="18" id="KW-1185">Reference proteome</keyword>
<dbReference type="EMBL" id="FN649760">
    <property type="protein sequence ID" value="CBN80114.1"/>
    <property type="molecule type" value="Genomic_DNA"/>
</dbReference>
<organism evidence="17 18">
    <name type="scientific">Ectocarpus siliculosus</name>
    <name type="common">Brown alga</name>
    <name type="synonym">Conferva siliculosa</name>
    <dbReference type="NCBI Taxonomy" id="2880"/>
    <lineage>
        <taxon>Eukaryota</taxon>
        <taxon>Sar</taxon>
        <taxon>Stramenopiles</taxon>
        <taxon>Ochrophyta</taxon>
        <taxon>PX clade</taxon>
        <taxon>Phaeophyceae</taxon>
        <taxon>Ectocarpales</taxon>
        <taxon>Ectocarpaceae</taxon>
        <taxon>Ectocarpus</taxon>
    </lineage>
</organism>
<feature type="compositionally biased region" description="Basic and acidic residues" evidence="15">
    <location>
        <begin position="160"/>
        <end position="204"/>
    </location>
</feature>
<evidence type="ECO:0000256" key="3">
    <source>
        <dbReference type="ARBA" id="ARBA00007733"/>
    </source>
</evidence>
<comment type="similarity">
    <text evidence="3">Belongs to the TRAFAC class translation factor GTPase superfamily. Classic translation factor GTPase family. IF-2 subfamily.</text>
</comment>
<dbReference type="CDD" id="cd01887">
    <property type="entry name" value="IF2_eIF5B"/>
    <property type="match status" value="1"/>
</dbReference>
<dbReference type="Proteomes" id="UP000002630">
    <property type="component" value="Unassembled WGS sequence"/>
</dbReference>
<protein>
    <recommendedName>
        <fullName evidence="5">Eukaryotic translation initiation factor 5B</fullName>
        <ecNumber evidence="4">3.6.5.3</ecNumber>
    </recommendedName>
    <alternativeName>
        <fullName evidence="13">Translation initiation factor IF-2</fullName>
    </alternativeName>
</protein>
<dbReference type="GO" id="GO:0009507">
    <property type="term" value="C:chloroplast"/>
    <property type="evidence" value="ECO:0007669"/>
    <property type="project" value="UniProtKB-SubCell"/>
</dbReference>